<evidence type="ECO:0000313" key="3">
    <source>
        <dbReference type="EMBL" id="KAK4831216.1"/>
    </source>
</evidence>
<dbReference type="EMBL" id="JAUNZN010000001">
    <property type="protein sequence ID" value="KAK4831216.1"/>
    <property type="molecule type" value="Genomic_DNA"/>
</dbReference>
<sequence>MRVVKQWKRLPREVVDAPSLETFKVRLDGALSNLINLSKAIAALDVQQHSRQELYVEASCSQALVLLGDFSHPNICWKSSTASCRQSRRLLECIEDNFLNRVIDSPTRWDAILVLLVTNASQLIGGITMGGSLGCSDHALVKFVVLRDTGQVKSKVRTLNFRKGKFQLFKELVSRTAWESALRDKGAEQSWQIFRDAFHRAQELWVPRCKKSGREGRRPAWMSQDLLVKLKGKKEMQKQWEQGQVSWEEYRDTARLCRDGVRKAKVRLELNLARDAKNSKKGFYRYVSQKRKVKESLPPPPTPPISKTGKLVTTDEEKAEVLNNFLSTIFTGKLSSHTSGVDGPQDRDWGSKLLPTVREEQVCDHLRNLSIHKPMGPDEMHPTVLRELADVVAKPLSTIFEKSWQSGEVPGDWTKGNSAPIFKRGGKEDPGNYRPTSFTSVPGEIMEQILLEAMLRHVEDREVIWDSQHGFTKGKSCLTNLVAFYDRVATSVDKGRARGVVYLDFCKAFGTVPHNILLSKLERDGFEGWTLQWMRNWLDGHIQRVVVNSSMSTWRSVTSGVPQGSYLFNIFISDIDSGIECTLSKFADDTKLSAAVETPEGRDAIQRDLDKLEKWAHVNLMTFNKAKCRVLHLGQGNPQCQHRLGDEGIESSPAKKDLGVLVDEKLDMSQRCALAAQKTNPMLGCIKRRVEGLPLYSALVRPHLEYCVQLWNPQHRKDMDLLEEVRRRATKTIRWMEHLSYEERLRELGLFSLQKRRTRGNGFKPKEGRFRLDIRKTFVAMRVVKHRHRLPREVLDAPSLETFKARLDGALSNLT</sequence>
<protein>
    <recommendedName>
        <fullName evidence="2">Reverse transcriptase domain-containing protein</fullName>
    </recommendedName>
</protein>
<keyword evidence="4" id="KW-1185">Reference proteome</keyword>
<accession>A0AAN7Q4B9</accession>
<evidence type="ECO:0000256" key="1">
    <source>
        <dbReference type="SAM" id="MobiDB-lite"/>
    </source>
</evidence>
<dbReference type="PANTHER" id="PTHR33332">
    <property type="entry name" value="REVERSE TRANSCRIPTASE DOMAIN-CONTAINING PROTEIN"/>
    <property type="match status" value="1"/>
</dbReference>
<reference evidence="3 4" key="1">
    <citation type="journal article" date="2023" name="J. Hered.">
        <title>Chromosome-level genome of the wood stork (Mycteria americana) provides insight into avian chromosome evolution.</title>
        <authorList>
            <person name="Flamio R. Jr."/>
            <person name="Ramstad K.M."/>
        </authorList>
    </citation>
    <scope>NUCLEOTIDE SEQUENCE [LARGE SCALE GENOMIC DNA]</scope>
    <source>
        <strain evidence="3">JAX WOST 10</strain>
    </source>
</reference>
<evidence type="ECO:0000259" key="2">
    <source>
        <dbReference type="Pfam" id="PF00078"/>
    </source>
</evidence>
<feature type="region of interest" description="Disordered" evidence="1">
    <location>
        <begin position="292"/>
        <end position="312"/>
    </location>
</feature>
<comment type="caution">
    <text evidence="3">The sequence shown here is derived from an EMBL/GenBank/DDBJ whole genome shotgun (WGS) entry which is preliminary data.</text>
</comment>
<proteinExistence type="predicted"/>
<dbReference type="InterPro" id="IPR000477">
    <property type="entry name" value="RT_dom"/>
</dbReference>
<feature type="domain" description="Reverse transcriptase" evidence="2">
    <location>
        <begin position="427"/>
        <end position="637"/>
    </location>
</feature>
<name>A0AAN7Q4B9_MYCAM</name>
<dbReference type="Proteomes" id="UP001333110">
    <property type="component" value="Unassembled WGS sequence"/>
</dbReference>
<dbReference type="CDD" id="cd01650">
    <property type="entry name" value="RT_nLTR_like"/>
    <property type="match status" value="1"/>
</dbReference>
<gene>
    <name evidence="3" type="ORF">QYF61_016053</name>
</gene>
<evidence type="ECO:0000313" key="4">
    <source>
        <dbReference type="Proteomes" id="UP001333110"/>
    </source>
</evidence>
<dbReference type="Pfam" id="PF00078">
    <property type="entry name" value="RVT_1"/>
    <property type="match status" value="1"/>
</dbReference>
<dbReference type="AlphaFoldDB" id="A0AAN7Q4B9"/>
<organism evidence="3 4">
    <name type="scientific">Mycteria americana</name>
    <name type="common">Wood stork</name>
    <dbReference type="NCBI Taxonomy" id="33587"/>
    <lineage>
        <taxon>Eukaryota</taxon>
        <taxon>Metazoa</taxon>
        <taxon>Chordata</taxon>
        <taxon>Craniata</taxon>
        <taxon>Vertebrata</taxon>
        <taxon>Euteleostomi</taxon>
        <taxon>Archelosauria</taxon>
        <taxon>Archosauria</taxon>
        <taxon>Dinosauria</taxon>
        <taxon>Saurischia</taxon>
        <taxon>Theropoda</taxon>
        <taxon>Coelurosauria</taxon>
        <taxon>Aves</taxon>
        <taxon>Neognathae</taxon>
        <taxon>Neoaves</taxon>
        <taxon>Aequornithes</taxon>
        <taxon>Ciconiiformes</taxon>
        <taxon>Ciconiidae</taxon>
        <taxon>Mycteria</taxon>
    </lineage>
</organism>